<evidence type="ECO:0000256" key="10">
    <source>
        <dbReference type="PROSITE-ProRule" id="PRU01011"/>
    </source>
</evidence>
<dbReference type="InterPro" id="IPR002477">
    <property type="entry name" value="Peptidoglycan-bd-like"/>
</dbReference>
<dbReference type="Pfam" id="PF00045">
    <property type="entry name" value="Hemopexin"/>
    <property type="match status" value="1"/>
</dbReference>
<feature type="binding site" evidence="9">
    <location>
        <position position="235"/>
    </location>
    <ligand>
        <name>Ca(2+)</name>
        <dbReference type="ChEBI" id="CHEBI:29108"/>
        <label>3</label>
    </ligand>
</feature>
<dbReference type="SMART" id="SM00235">
    <property type="entry name" value="ZnMc"/>
    <property type="match status" value="1"/>
</dbReference>
<keyword evidence="4" id="KW-0378">Hydrolase</keyword>
<feature type="region of interest" description="Disordered" evidence="11">
    <location>
        <begin position="542"/>
        <end position="592"/>
    </location>
</feature>
<feature type="binding site" evidence="9">
    <location>
        <position position="238"/>
    </location>
    <ligand>
        <name>Ca(2+)</name>
        <dbReference type="ChEBI" id="CHEBI:29108"/>
        <label>1</label>
    </ligand>
</feature>
<feature type="region of interest" description="Disordered" evidence="11">
    <location>
        <begin position="113"/>
        <end position="132"/>
    </location>
</feature>
<sequence>METAAWSVLLLCVCERMLIVSIAGFQGSGVAATDTTGPTSVPVTPTDDSSGLVDWLTRYGYLPPQDPSTGQLQAWTAVTHAVRAMQKFAGLKETGVADEETRALIRVPRCSLPDEEEEPNLPANQALEKQSLRRKRASTTWARTNIHWRLRSYPTSTSSLSRETIRTLVFYALRVWADQTPLEFHEVGGPEGADLQVDFLQGFHGDSYPFDGAGGAVGHAFFPSDPARAGGVHLDAEEEWTFRQPASEGTDLFTVLVHEFGHALGLSHSSARHSVMRPYYQGPVGDPLQYRLGPQDLELITRLYGSRNQLIVSDTSLTAPQPALRHRGGYGHKHSHSVDRCNTSFDAVAKIRGETFFFKGLSMWRVSTNGLVSARGASVRALWGGLPPNLPRLQAVLERHSDHAIIFITGSQFWLFKDLSLQEGFPRPISALRMGGETDERRGESGSGGEEGDREQRLVWDPVMGPVWGVFGEGEAGEVMKSDPWTRLIKGGVNGITSDKDGSTFLFKGDSYWKFPSPGSLPEAGYPRSLATDWLDCPRPTPSVLDDIALSPPPPSGRQELRERTDRGREEISGQKTDRSTDTDRQGVQRRPCTCQNRATGSVATLASFKMSLPLTLLPVLTLITV</sequence>
<dbReference type="EMBL" id="JAGEUA010000006">
    <property type="protein sequence ID" value="KAL0974238.1"/>
    <property type="molecule type" value="Genomic_DNA"/>
</dbReference>
<evidence type="ECO:0000256" key="6">
    <source>
        <dbReference type="ARBA" id="ARBA00022837"/>
    </source>
</evidence>
<evidence type="ECO:0000256" key="11">
    <source>
        <dbReference type="SAM" id="MobiDB-lite"/>
    </source>
</evidence>
<dbReference type="Gene3D" id="2.110.10.10">
    <property type="entry name" value="Hemopexin-like domain"/>
    <property type="match status" value="2"/>
</dbReference>
<feature type="compositionally biased region" description="Basic and acidic residues" evidence="11">
    <location>
        <begin position="559"/>
        <end position="587"/>
    </location>
</feature>
<dbReference type="CDD" id="cd04278">
    <property type="entry name" value="ZnMc_MMP"/>
    <property type="match status" value="1"/>
</dbReference>
<comment type="cofactor">
    <cofactor evidence="9">
        <name>Ca(2+)</name>
        <dbReference type="ChEBI" id="CHEBI:29108"/>
    </cofactor>
    <text evidence="9">Can bind about 5 Ca(2+) ions per subunit.</text>
</comment>
<keyword evidence="12" id="KW-0732">Signal</keyword>
<feature type="region of interest" description="Disordered" evidence="11">
    <location>
        <begin position="430"/>
        <end position="455"/>
    </location>
</feature>
<keyword evidence="2" id="KW-0645">Protease</keyword>
<evidence type="ECO:0000256" key="1">
    <source>
        <dbReference type="ARBA" id="ARBA00010370"/>
    </source>
</evidence>
<evidence type="ECO:0000256" key="8">
    <source>
        <dbReference type="PIRSR" id="PIRSR621190-1"/>
    </source>
</evidence>
<feature type="signal peptide" evidence="12">
    <location>
        <begin position="1"/>
        <end position="24"/>
    </location>
</feature>
<evidence type="ECO:0000256" key="4">
    <source>
        <dbReference type="ARBA" id="ARBA00022801"/>
    </source>
</evidence>
<feature type="repeat" description="Hemopexin" evidence="10">
    <location>
        <begin position="338"/>
        <end position="386"/>
    </location>
</feature>
<feature type="binding site" evidence="9">
    <location>
        <position position="206"/>
    </location>
    <ligand>
        <name>Zn(2+)</name>
        <dbReference type="ChEBI" id="CHEBI:29105"/>
        <label>1</label>
    </ligand>
</feature>
<dbReference type="PANTHER" id="PTHR10201:SF224">
    <property type="entry name" value="MATRIX METALLOPEPTIDASE 17B"/>
    <property type="match status" value="1"/>
</dbReference>
<feature type="binding site" evidence="9">
    <location>
        <position position="219"/>
    </location>
    <ligand>
        <name>Zn(2+)</name>
        <dbReference type="ChEBI" id="CHEBI:29105"/>
        <label>1</label>
    </ligand>
</feature>
<evidence type="ECO:0000313" key="14">
    <source>
        <dbReference type="EMBL" id="KAL0974238.1"/>
    </source>
</evidence>
<dbReference type="PRINTS" id="PR00138">
    <property type="entry name" value="MATRIXIN"/>
</dbReference>
<feature type="binding site" evidence="9">
    <location>
        <position position="346"/>
    </location>
    <ligand>
        <name>Ca(2+)</name>
        <dbReference type="ChEBI" id="CHEBI:29108"/>
        <label>4</label>
    </ligand>
</feature>
<feature type="repeat" description="Hemopexin" evidence="10">
    <location>
        <begin position="490"/>
        <end position="537"/>
    </location>
</feature>
<evidence type="ECO:0000313" key="15">
    <source>
        <dbReference type="Proteomes" id="UP001557470"/>
    </source>
</evidence>
<dbReference type="AlphaFoldDB" id="A0ABD0WQU4"/>
<feature type="repeat" description="Hemopexin" evidence="10">
    <location>
        <begin position="390"/>
        <end position="436"/>
    </location>
</feature>
<dbReference type="InterPro" id="IPR006026">
    <property type="entry name" value="Peptidase_Metallo"/>
</dbReference>
<feature type="binding site" evidence="9">
    <location>
        <position position="262"/>
    </location>
    <ligand>
        <name>Zn(2+)</name>
        <dbReference type="ChEBI" id="CHEBI:29105"/>
        <label>2</label>
        <note>catalytic</note>
    </ligand>
</feature>
<gene>
    <name evidence="14" type="ORF">UPYG_G00217530</name>
</gene>
<dbReference type="Pfam" id="PF00413">
    <property type="entry name" value="Peptidase_M10"/>
    <property type="match status" value="1"/>
</dbReference>
<feature type="binding site" evidence="9">
    <location>
        <position position="268"/>
    </location>
    <ligand>
        <name>Zn(2+)</name>
        <dbReference type="ChEBI" id="CHEBI:29105"/>
        <label>2</label>
        <note>catalytic</note>
    </ligand>
</feature>
<dbReference type="GO" id="GO:0046872">
    <property type="term" value="F:metal ion binding"/>
    <property type="evidence" value="ECO:0007669"/>
    <property type="project" value="UniProtKB-KW"/>
</dbReference>
<feature type="binding site" evidence="9">
    <location>
        <position position="233"/>
    </location>
    <ligand>
        <name>Zn(2+)</name>
        <dbReference type="ChEBI" id="CHEBI:29105"/>
        <label>1</label>
    </ligand>
</feature>
<dbReference type="Proteomes" id="UP001557470">
    <property type="component" value="Unassembled WGS sequence"/>
</dbReference>
<feature type="binding site" description="in inhibited form" evidence="9">
    <location>
        <position position="110"/>
    </location>
    <ligand>
        <name>Zn(2+)</name>
        <dbReference type="ChEBI" id="CHEBI:29105"/>
        <label>2</label>
        <note>catalytic</note>
    </ligand>
</feature>
<feature type="binding site" evidence="9">
    <location>
        <position position="204"/>
    </location>
    <ligand>
        <name>Zn(2+)</name>
        <dbReference type="ChEBI" id="CHEBI:29105"/>
        <label>1</label>
    </ligand>
</feature>
<evidence type="ECO:0000256" key="12">
    <source>
        <dbReference type="SAM" id="SignalP"/>
    </source>
</evidence>
<keyword evidence="5 9" id="KW-0862">Zinc</keyword>
<dbReference type="InterPro" id="IPR036375">
    <property type="entry name" value="Hemopexin-like_dom_sf"/>
</dbReference>
<keyword evidence="6 9" id="KW-0106">Calcium</keyword>
<organism evidence="14 15">
    <name type="scientific">Umbra pygmaea</name>
    <name type="common">Eastern mudminnow</name>
    <dbReference type="NCBI Taxonomy" id="75934"/>
    <lineage>
        <taxon>Eukaryota</taxon>
        <taxon>Metazoa</taxon>
        <taxon>Chordata</taxon>
        <taxon>Craniata</taxon>
        <taxon>Vertebrata</taxon>
        <taxon>Euteleostomi</taxon>
        <taxon>Actinopterygii</taxon>
        <taxon>Neopterygii</taxon>
        <taxon>Teleostei</taxon>
        <taxon>Protacanthopterygii</taxon>
        <taxon>Esociformes</taxon>
        <taxon>Umbridae</taxon>
        <taxon>Umbra</taxon>
    </lineage>
</organism>
<dbReference type="Pfam" id="PF01471">
    <property type="entry name" value="PG_binding_1"/>
    <property type="match status" value="1"/>
</dbReference>
<feature type="active site" evidence="8">
    <location>
        <position position="259"/>
    </location>
</feature>
<feature type="binding site" evidence="9">
    <location>
        <position position="212"/>
    </location>
    <ligand>
        <name>Ca(2+)</name>
        <dbReference type="ChEBI" id="CHEBI:29108"/>
        <label>3</label>
    </ligand>
</feature>
<dbReference type="SUPFAM" id="SSF55486">
    <property type="entry name" value="Metalloproteases ('zincins'), catalytic domain"/>
    <property type="match status" value="1"/>
</dbReference>
<dbReference type="InterPro" id="IPR001818">
    <property type="entry name" value="Pept_M10_metallopeptidase"/>
</dbReference>
<evidence type="ECO:0000256" key="2">
    <source>
        <dbReference type="ARBA" id="ARBA00022670"/>
    </source>
</evidence>
<comment type="similarity">
    <text evidence="1">Belongs to the peptidase M10A family.</text>
</comment>
<keyword evidence="7" id="KW-0482">Metalloprotease</keyword>
<dbReference type="Gene3D" id="3.40.390.10">
    <property type="entry name" value="Collagenase (Catalytic Domain)"/>
    <property type="match status" value="1"/>
</dbReference>
<keyword evidence="3 9" id="KW-0479">Metal-binding</keyword>
<feature type="binding site" evidence="9">
    <location>
        <position position="211"/>
    </location>
    <ligand>
        <name>Ca(2+)</name>
        <dbReference type="ChEBI" id="CHEBI:29108"/>
        <label>3</label>
    </ligand>
</feature>
<comment type="cofactor">
    <cofactor evidence="9">
        <name>Zn(2+)</name>
        <dbReference type="ChEBI" id="CHEBI:29105"/>
    </cofactor>
    <text evidence="9">Binds 2 Zn(2+) ions per subunit.</text>
</comment>
<proteinExistence type="inferred from homology"/>
<dbReference type="InterPro" id="IPR021190">
    <property type="entry name" value="Pept_M10A"/>
</dbReference>
<feature type="chain" id="PRO_5044764641" description="Peptidase metallopeptidase domain-containing protein" evidence="12">
    <location>
        <begin position="25"/>
        <end position="626"/>
    </location>
</feature>
<dbReference type="InterPro" id="IPR018487">
    <property type="entry name" value="Hemopexin-like_repeat"/>
</dbReference>
<name>A0ABD0WQU4_UMBPY</name>
<reference evidence="14 15" key="1">
    <citation type="submission" date="2024-06" db="EMBL/GenBank/DDBJ databases">
        <authorList>
            <person name="Pan Q."/>
            <person name="Wen M."/>
            <person name="Jouanno E."/>
            <person name="Zahm M."/>
            <person name="Klopp C."/>
            <person name="Cabau C."/>
            <person name="Louis A."/>
            <person name="Berthelot C."/>
            <person name="Parey E."/>
            <person name="Roest Crollius H."/>
            <person name="Montfort J."/>
            <person name="Robinson-Rechavi M."/>
            <person name="Bouchez O."/>
            <person name="Lampietro C."/>
            <person name="Lopez Roques C."/>
            <person name="Donnadieu C."/>
            <person name="Postlethwait J."/>
            <person name="Bobe J."/>
            <person name="Verreycken H."/>
            <person name="Guiguen Y."/>
        </authorList>
    </citation>
    <scope>NUCLEOTIDE SEQUENCE [LARGE SCALE GENOMIC DNA]</scope>
    <source>
        <strain evidence="14">Up_M1</strain>
        <tissue evidence="14">Testis</tissue>
    </source>
</reference>
<dbReference type="InterPro" id="IPR024079">
    <property type="entry name" value="MetalloPept_cat_dom_sf"/>
</dbReference>
<dbReference type="FunFam" id="3.40.390.10:FF:000070">
    <property type="entry name" value="Matrix metallopeptidase 25b"/>
    <property type="match status" value="1"/>
</dbReference>
<feature type="binding site" evidence="9">
    <location>
        <position position="258"/>
    </location>
    <ligand>
        <name>Zn(2+)</name>
        <dbReference type="ChEBI" id="CHEBI:29105"/>
        <label>2</label>
        <note>catalytic</note>
    </ligand>
</feature>
<dbReference type="SMART" id="SM00120">
    <property type="entry name" value="HX"/>
    <property type="match status" value="3"/>
</dbReference>
<feature type="binding site" evidence="9">
    <location>
        <position position="238"/>
    </location>
    <ligand>
        <name>Ca(2+)</name>
        <dbReference type="ChEBI" id="CHEBI:29108"/>
        <label>3</label>
    </ligand>
</feature>
<accession>A0ABD0WQU4</accession>
<dbReference type="InterPro" id="IPR036365">
    <property type="entry name" value="PGBD-like_sf"/>
</dbReference>
<protein>
    <recommendedName>
        <fullName evidence="13">Peptidase metallopeptidase domain-containing protein</fullName>
    </recommendedName>
</protein>
<dbReference type="GO" id="GO:0006508">
    <property type="term" value="P:proteolysis"/>
    <property type="evidence" value="ECO:0007669"/>
    <property type="project" value="UniProtKB-KW"/>
</dbReference>
<evidence type="ECO:0000256" key="3">
    <source>
        <dbReference type="ARBA" id="ARBA00022723"/>
    </source>
</evidence>
<dbReference type="InterPro" id="IPR033739">
    <property type="entry name" value="M10A_MMP"/>
</dbReference>
<feature type="binding site" evidence="9">
    <location>
        <position position="276"/>
    </location>
    <ligand>
        <name>Zn(2+)</name>
        <dbReference type="ChEBI" id="CHEBI:29105"/>
        <label>2</label>
        <note>catalytic</note>
    </ligand>
</feature>
<evidence type="ECO:0000256" key="7">
    <source>
        <dbReference type="ARBA" id="ARBA00023049"/>
    </source>
</evidence>
<evidence type="ECO:0000256" key="9">
    <source>
        <dbReference type="PIRSR" id="PIRSR621190-2"/>
    </source>
</evidence>
<dbReference type="SUPFAM" id="SSF50923">
    <property type="entry name" value="Hemopexin-like domain"/>
    <property type="match status" value="1"/>
</dbReference>
<dbReference type="PROSITE" id="PS51642">
    <property type="entry name" value="HEMOPEXIN_2"/>
    <property type="match status" value="3"/>
</dbReference>
<evidence type="ECO:0000259" key="13">
    <source>
        <dbReference type="SMART" id="SM00235"/>
    </source>
</evidence>
<comment type="caution">
    <text evidence="14">The sequence shown here is derived from an EMBL/GenBank/DDBJ whole genome shotgun (WGS) entry which is preliminary data.</text>
</comment>
<dbReference type="GO" id="GO:0008237">
    <property type="term" value="F:metallopeptidase activity"/>
    <property type="evidence" value="ECO:0007669"/>
    <property type="project" value="UniProtKB-KW"/>
</dbReference>
<keyword evidence="15" id="KW-1185">Reference proteome</keyword>
<evidence type="ECO:0000256" key="5">
    <source>
        <dbReference type="ARBA" id="ARBA00022833"/>
    </source>
</evidence>
<dbReference type="SUPFAM" id="SSF47090">
    <property type="entry name" value="PGBD-like"/>
    <property type="match status" value="1"/>
</dbReference>
<dbReference type="PANTHER" id="PTHR10201">
    <property type="entry name" value="MATRIX METALLOPROTEINASE"/>
    <property type="match status" value="1"/>
</dbReference>
<feature type="domain" description="Peptidase metallopeptidase" evidence="13">
    <location>
        <begin position="137"/>
        <end position="306"/>
    </location>
</feature>
<feature type="binding site" evidence="9">
    <location>
        <position position="194"/>
    </location>
    <ligand>
        <name>Ca(2+)</name>
        <dbReference type="ChEBI" id="CHEBI:29108"/>
        <label>2</label>
    </ligand>
</feature>